<dbReference type="PANTHER" id="PTHR31270">
    <property type="entry name" value="GLUTAMINYL-PEPTIDE CYCLOTRANSFERASE"/>
    <property type="match status" value="1"/>
</dbReference>
<evidence type="ECO:0000256" key="1">
    <source>
        <dbReference type="SAM" id="SignalP"/>
    </source>
</evidence>
<protein>
    <submittedName>
        <fullName evidence="2">Glutamine cyclotransferase</fullName>
    </submittedName>
</protein>
<organism evidence="2 3">
    <name type="scientific">Sphingomonas pokkalii</name>
    <dbReference type="NCBI Taxonomy" id="2175090"/>
    <lineage>
        <taxon>Bacteria</taxon>
        <taxon>Pseudomonadati</taxon>
        <taxon>Pseudomonadota</taxon>
        <taxon>Alphaproteobacteria</taxon>
        <taxon>Sphingomonadales</taxon>
        <taxon>Sphingomonadaceae</taxon>
        <taxon>Sphingomonas</taxon>
    </lineage>
</organism>
<keyword evidence="2" id="KW-0808">Transferase</keyword>
<dbReference type="Proteomes" id="UP000245890">
    <property type="component" value="Unassembled WGS sequence"/>
</dbReference>
<evidence type="ECO:0000313" key="2">
    <source>
        <dbReference type="EMBL" id="PVX28551.1"/>
    </source>
</evidence>
<dbReference type="PANTHER" id="PTHR31270:SF1">
    <property type="entry name" value="GLUTAMINYL-PEPTIDE CYCLOTRANSFERASE"/>
    <property type="match status" value="1"/>
</dbReference>
<evidence type="ECO:0000313" key="3">
    <source>
        <dbReference type="Proteomes" id="UP000245890"/>
    </source>
</evidence>
<dbReference type="InterPro" id="IPR011044">
    <property type="entry name" value="Quino_amine_DH_bsu"/>
</dbReference>
<accession>A0A2U0SB84</accession>
<gene>
    <name evidence="2" type="ORF">DD559_03690</name>
</gene>
<dbReference type="AlphaFoldDB" id="A0A2U0SB84"/>
<dbReference type="InterPro" id="IPR007788">
    <property type="entry name" value="QCT"/>
</dbReference>
<keyword evidence="3" id="KW-1185">Reference proteome</keyword>
<sequence>MKRILLVILAALVLIAGAAVAYTQIQPGGVPVYRATVVATLPHDRSAFTEGLFIENGALYESTGRVGESFIRKLDLATGKVQREQALPAPYFGEGIVAWGDKLYQLTWQDQTGFVYGLDTFEPRGTFSYTGEGWSLTHNDKAIIMSDGTPVLRFLDPTSMQVTSTLRVTANGCPVANLNELEWVDGTIYANIWQTNLIAKIDPGSGKVLSFLDVTALGPQDRGADDVANGIAYDAAGKKLFVTGKLWPQLYQVREGDRVRDSAEAAKLTSCARP</sequence>
<feature type="signal peptide" evidence="1">
    <location>
        <begin position="1"/>
        <end position="21"/>
    </location>
</feature>
<dbReference type="RefSeq" id="WP_116467999.1">
    <property type="nucleotide sequence ID" value="NZ_QENQ01000001.1"/>
</dbReference>
<dbReference type="GO" id="GO:0016603">
    <property type="term" value="F:glutaminyl-peptide cyclotransferase activity"/>
    <property type="evidence" value="ECO:0007669"/>
    <property type="project" value="InterPro"/>
</dbReference>
<dbReference type="Gene3D" id="2.130.10.10">
    <property type="entry name" value="YVTN repeat-like/Quinoprotein amine dehydrogenase"/>
    <property type="match status" value="1"/>
</dbReference>
<dbReference type="OrthoDB" id="9783700at2"/>
<dbReference type="InterPro" id="IPR015943">
    <property type="entry name" value="WD40/YVTN_repeat-like_dom_sf"/>
</dbReference>
<proteinExistence type="predicted"/>
<comment type="caution">
    <text evidence="2">The sequence shown here is derived from an EMBL/GenBank/DDBJ whole genome shotgun (WGS) entry which is preliminary data.</text>
</comment>
<dbReference type="Pfam" id="PF05096">
    <property type="entry name" value="Glu_cyclase_2"/>
    <property type="match status" value="1"/>
</dbReference>
<dbReference type="SUPFAM" id="SSF50969">
    <property type="entry name" value="YVTN repeat-like/Quinoprotein amine dehydrogenase"/>
    <property type="match status" value="1"/>
</dbReference>
<feature type="chain" id="PRO_5015463846" evidence="1">
    <location>
        <begin position="22"/>
        <end position="274"/>
    </location>
</feature>
<name>A0A2U0SB84_9SPHN</name>
<keyword evidence="1" id="KW-0732">Signal</keyword>
<reference evidence="2 3" key="1">
    <citation type="submission" date="2018-05" db="EMBL/GenBank/DDBJ databases">
        <title>Description of Sphingomonas pokkalii sp nov, isolated from the rhizosphere of saline tolerant pokkali rice and its draft genome analysis.</title>
        <authorList>
            <person name="Menon R."/>
            <person name="Kumari S."/>
            <person name="Rameshkumar N."/>
        </authorList>
    </citation>
    <scope>NUCLEOTIDE SEQUENCE [LARGE SCALE GENOMIC DNA]</scope>
    <source>
        <strain evidence="2 3">L3B27</strain>
    </source>
</reference>
<dbReference type="EMBL" id="QENQ01000001">
    <property type="protein sequence ID" value="PVX28551.1"/>
    <property type="molecule type" value="Genomic_DNA"/>
</dbReference>